<gene>
    <name evidence="2" type="ORF">RDI58_023720</name>
</gene>
<protein>
    <submittedName>
        <fullName evidence="2">Uncharacterized protein</fullName>
    </submittedName>
</protein>
<organism evidence="2 3">
    <name type="scientific">Solanum bulbocastanum</name>
    <name type="common">Wild potato</name>
    <dbReference type="NCBI Taxonomy" id="147425"/>
    <lineage>
        <taxon>Eukaryota</taxon>
        <taxon>Viridiplantae</taxon>
        <taxon>Streptophyta</taxon>
        <taxon>Embryophyta</taxon>
        <taxon>Tracheophyta</taxon>
        <taxon>Spermatophyta</taxon>
        <taxon>Magnoliopsida</taxon>
        <taxon>eudicotyledons</taxon>
        <taxon>Gunneridae</taxon>
        <taxon>Pentapetalae</taxon>
        <taxon>asterids</taxon>
        <taxon>lamiids</taxon>
        <taxon>Solanales</taxon>
        <taxon>Solanaceae</taxon>
        <taxon>Solanoideae</taxon>
        <taxon>Solaneae</taxon>
        <taxon>Solanum</taxon>
    </lineage>
</organism>
<proteinExistence type="predicted"/>
<evidence type="ECO:0000256" key="1">
    <source>
        <dbReference type="SAM" id="MobiDB-lite"/>
    </source>
</evidence>
<sequence>MGEILNIQTNDVESMIAVEHIHSDYLLETRFDSSTKQNPNTVSSKQNHAQFYNSKHEAL</sequence>
<comment type="caution">
    <text evidence="2">The sequence shown here is derived from an EMBL/GenBank/DDBJ whole genome shotgun (WGS) entry which is preliminary data.</text>
</comment>
<dbReference type="EMBL" id="JBANQN010000010">
    <property type="protein sequence ID" value="KAK6777003.1"/>
    <property type="molecule type" value="Genomic_DNA"/>
</dbReference>
<keyword evidence="3" id="KW-1185">Reference proteome</keyword>
<name>A0AAN8SW98_SOLBU</name>
<dbReference type="AlphaFoldDB" id="A0AAN8SW98"/>
<evidence type="ECO:0000313" key="3">
    <source>
        <dbReference type="Proteomes" id="UP001371456"/>
    </source>
</evidence>
<evidence type="ECO:0000313" key="2">
    <source>
        <dbReference type="EMBL" id="KAK6777003.1"/>
    </source>
</evidence>
<dbReference type="Proteomes" id="UP001371456">
    <property type="component" value="Unassembled WGS sequence"/>
</dbReference>
<feature type="compositionally biased region" description="Polar residues" evidence="1">
    <location>
        <begin position="34"/>
        <end position="53"/>
    </location>
</feature>
<reference evidence="2 3" key="1">
    <citation type="submission" date="2024-02" db="EMBL/GenBank/DDBJ databases">
        <title>de novo genome assembly of Solanum bulbocastanum strain 11H21.</title>
        <authorList>
            <person name="Hosaka A.J."/>
        </authorList>
    </citation>
    <scope>NUCLEOTIDE SEQUENCE [LARGE SCALE GENOMIC DNA]</scope>
    <source>
        <tissue evidence="2">Young leaves</tissue>
    </source>
</reference>
<feature type="region of interest" description="Disordered" evidence="1">
    <location>
        <begin position="32"/>
        <end position="59"/>
    </location>
</feature>
<accession>A0AAN8SW98</accession>